<accession>A0ABX1QDT3</accession>
<proteinExistence type="predicted"/>
<dbReference type="InterPro" id="IPR006747">
    <property type="entry name" value="DUF599"/>
</dbReference>
<sequence length="229" mass="25652">MTKISILDWVALGWFLVAWAGYGWFSENSRWAAKGLMDVSHRYRLQWARELLIREVRVTDASLVGNLMQSVSFYANTTIYIIAGLLAVLGALDQVIRFAADLPFARETSRELSELKLVLLLTVFVVAYFKFTWSLRQFNMLSILIGASPSGVSGAVAEAAAQRLAMVNSLAGDEFNRGIRAYYFGLAAVAWFIQPWLFLLVTTVIVVVLYRRDFASSVLTSLASEMDRT</sequence>
<feature type="transmembrane region" description="Helical" evidence="1">
    <location>
        <begin position="182"/>
        <end position="210"/>
    </location>
</feature>
<protein>
    <submittedName>
        <fullName evidence="2">DUF599 family protein</fullName>
    </submittedName>
</protein>
<reference evidence="2 3" key="1">
    <citation type="submission" date="2019-12" db="EMBL/GenBank/DDBJ databases">
        <title>Comparative genomics gives insights into the taxonomy of the Azoarcus-Aromatoleum group and reveals separate origins of nif in the plant-associated Azoarcus and non-plant-associated Aromatoleum sub-groups.</title>
        <authorList>
            <person name="Lafos M."/>
            <person name="Maluk M."/>
            <person name="Batista M."/>
            <person name="Junghare M."/>
            <person name="Carmona M."/>
            <person name="Faoro H."/>
            <person name="Cruz L.M."/>
            <person name="Battistoni F."/>
            <person name="De Souza E."/>
            <person name="Pedrosa F."/>
            <person name="Chen W.-M."/>
            <person name="Poole P.S."/>
            <person name="Dixon R.A."/>
            <person name="James E.K."/>
        </authorList>
    </citation>
    <scope>NUCLEOTIDE SEQUENCE [LARGE SCALE GENOMIC DNA]</scope>
    <source>
        <strain evidence="2 3">22Lin</strain>
    </source>
</reference>
<organism evidence="2 3">
    <name type="scientific">Aromatoleum diolicum</name>
    <dbReference type="NCBI Taxonomy" id="75796"/>
    <lineage>
        <taxon>Bacteria</taxon>
        <taxon>Pseudomonadati</taxon>
        <taxon>Pseudomonadota</taxon>
        <taxon>Betaproteobacteria</taxon>
        <taxon>Rhodocyclales</taxon>
        <taxon>Rhodocyclaceae</taxon>
        <taxon>Aromatoleum</taxon>
    </lineage>
</organism>
<dbReference type="RefSeq" id="WP_169260704.1">
    <property type="nucleotide sequence ID" value="NZ_WTVQ01000018.1"/>
</dbReference>
<evidence type="ECO:0000313" key="2">
    <source>
        <dbReference type="EMBL" id="NMG75557.1"/>
    </source>
</evidence>
<gene>
    <name evidence="2" type="ORF">GPA25_12390</name>
</gene>
<keyword evidence="3" id="KW-1185">Reference proteome</keyword>
<dbReference type="Pfam" id="PF04654">
    <property type="entry name" value="DUF599"/>
    <property type="match status" value="1"/>
</dbReference>
<keyword evidence="1" id="KW-0472">Membrane</keyword>
<feature type="transmembrane region" description="Helical" evidence="1">
    <location>
        <begin position="117"/>
        <end position="135"/>
    </location>
</feature>
<name>A0ABX1QDT3_9RHOO</name>
<feature type="transmembrane region" description="Helical" evidence="1">
    <location>
        <begin position="73"/>
        <end position="96"/>
    </location>
</feature>
<evidence type="ECO:0000256" key="1">
    <source>
        <dbReference type="SAM" id="Phobius"/>
    </source>
</evidence>
<dbReference type="PANTHER" id="PTHR31881:SF6">
    <property type="entry name" value="OS09G0494600 PROTEIN"/>
    <property type="match status" value="1"/>
</dbReference>
<evidence type="ECO:0000313" key="3">
    <source>
        <dbReference type="Proteomes" id="UP000648984"/>
    </source>
</evidence>
<dbReference type="Proteomes" id="UP000648984">
    <property type="component" value="Unassembled WGS sequence"/>
</dbReference>
<comment type="caution">
    <text evidence="2">The sequence shown here is derived from an EMBL/GenBank/DDBJ whole genome shotgun (WGS) entry which is preliminary data.</text>
</comment>
<feature type="transmembrane region" description="Helical" evidence="1">
    <location>
        <begin position="7"/>
        <end position="25"/>
    </location>
</feature>
<keyword evidence="1" id="KW-1133">Transmembrane helix</keyword>
<keyword evidence="1" id="KW-0812">Transmembrane</keyword>
<dbReference type="PANTHER" id="PTHR31881">
    <property type="match status" value="1"/>
</dbReference>
<dbReference type="EMBL" id="WTVQ01000018">
    <property type="protein sequence ID" value="NMG75557.1"/>
    <property type="molecule type" value="Genomic_DNA"/>
</dbReference>